<proteinExistence type="predicted"/>
<reference evidence="2" key="2">
    <citation type="submission" date="2010-07" db="EMBL/GenBank/DDBJ databases">
        <authorList>
            <consortium name="The Broad Institute Genome Sequencing Platform"/>
            <consortium name="Broad Institute Genome Sequencing Center for Infectious Disease"/>
            <person name="Ma L.-J."/>
            <person name="Dead R."/>
            <person name="Young S."/>
            <person name="Zeng Q."/>
            <person name="Koehrsen M."/>
            <person name="Alvarado L."/>
            <person name="Berlin A."/>
            <person name="Chapman S.B."/>
            <person name="Chen Z."/>
            <person name="Freedman E."/>
            <person name="Gellesch M."/>
            <person name="Goldberg J."/>
            <person name="Griggs A."/>
            <person name="Gujja S."/>
            <person name="Heilman E.R."/>
            <person name="Heiman D."/>
            <person name="Hepburn T."/>
            <person name="Howarth C."/>
            <person name="Jen D."/>
            <person name="Larson L."/>
            <person name="Mehta T."/>
            <person name="Neiman D."/>
            <person name="Pearson M."/>
            <person name="Roberts A."/>
            <person name="Saif S."/>
            <person name="Shea T."/>
            <person name="Shenoy N."/>
            <person name="Sisk P."/>
            <person name="Stolte C."/>
            <person name="Sykes S."/>
            <person name="Walk T."/>
            <person name="White J."/>
            <person name="Yandava C."/>
            <person name="Haas B."/>
            <person name="Nusbaum C."/>
            <person name="Birren B."/>
        </authorList>
    </citation>
    <scope>NUCLEOTIDE SEQUENCE</scope>
    <source>
        <strain evidence="2">R3-111a-1</strain>
    </source>
</reference>
<dbReference type="InterPro" id="IPR053185">
    <property type="entry name" value="SET_domain_protein"/>
</dbReference>
<dbReference type="Gene3D" id="2.170.270.10">
    <property type="entry name" value="SET domain"/>
    <property type="match status" value="1"/>
</dbReference>
<dbReference type="PANTHER" id="PTHR47332:SF6">
    <property type="entry name" value="SET DOMAIN-CONTAINING PROTEIN"/>
    <property type="match status" value="1"/>
</dbReference>
<dbReference type="SUPFAM" id="SSF82199">
    <property type="entry name" value="SET domain"/>
    <property type="match status" value="1"/>
</dbReference>
<evidence type="ECO:0000313" key="2">
    <source>
        <dbReference type="EMBL" id="EJT71742.1"/>
    </source>
</evidence>
<dbReference type="Proteomes" id="UP000006039">
    <property type="component" value="Unassembled WGS sequence"/>
</dbReference>
<feature type="chain" id="PRO_5015095171" description="SET domain-containing protein" evidence="1">
    <location>
        <begin position="24"/>
        <end position="431"/>
    </location>
</feature>
<reference evidence="3" key="4">
    <citation type="journal article" date="2015" name="G3 (Bethesda)">
        <title>Genome sequences of three phytopathogenic species of the Magnaporthaceae family of fungi.</title>
        <authorList>
            <person name="Okagaki L.H."/>
            <person name="Nunes C.C."/>
            <person name="Sailsbery J."/>
            <person name="Clay B."/>
            <person name="Brown D."/>
            <person name="John T."/>
            <person name="Oh Y."/>
            <person name="Young N."/>
            <person name="Fitzgerald M."/>
            <person name="Haas B.J."/>
            <person name="Zeng Q."/>
            <person name="Young S."/>
            <person name="Adiconis X."/>
            <person name="Fan L."/>
            <person name="Levin J.Z."/>
            <person name="Mitchell T.K."/>
            <person name="Okubara P.A."/>
            <person name="Farman M.L."/>
            <person name="Kohn L.M."/>
            <person name="Birren B."/>
            <person name="Ma L.-J."/>
            <person name="Dean R.A."/>
        </authorList>
    </citation>
    <scope>NUCLEOTIDE SEQUENCE</scope>
    <source>
        <strain evidence="3">R3-111a-1</strain>
    </source>
</reference>
<reference evidence="4" key="1">
    <citation type="submission" date="2010-07" db="EMBL/GenBank/DDBJ databases">
        <title>The genome sequence of Gaeumannomyces graminis var. tritici strain R3-111a-1.</title>
        <authorList>
            <consortium name="The Broad Institute Genome Sequencing Platform"/>
            <person name="Ma L.-J."/>
            <person name="Dead R."/>
            <person name="Young S."/>
            <person name="Zeng Q."/>
            <person name="Koehrsen M."/>
            <person name="Alvarado L."/>
            <person name="Berlin A."/>
            <person name="Chapman S.B."/>
            <person name="Chen Z."/>
            <person name="Freedman E."/>
            <person name="Gellesch M."/>
            <person name="Goldberg J."/>
            <person name="Griggs A."/>
            <person name="Gujja S."/>
            <person name="Heilman E.R."/>
            <person name="Heiman D."/>
            <person name="Hepburn T."/>
            <person name="Howarth C."/>
            <person name="Jen D."/>
            <person name="Larson L."/>
            <person name="Mehta T."/>
            <person name="Neiman D."/>
            <person name="Pearson M."/>
            <person name="Roberts A."/>
            <person name="Saif S."/>
            <person name="Shea T."/>
            <person name="Shenoy N."/>
            <person name="Sisk P."/>
            <person name="Stolte C."/>
            <person name="Sykes S."/>
            <person name="Walk T."/>
            <person name="White J."/>
            <person name="Yandava C."/>
            <person name="Haas B."/>
            <person name="Nusbaum C."/>
            <person name="Birren B."/>
        </authorList>
    </citation>
    <scope>NUCLEOTIDE SEQUENCE [LARGE SCALE GENOMIC DNA]</scope>
    <source>
        <strain evidence="4">R3-111a-1</strain>
    </source>
</reference>
<keyword evidence="1" id="KW-0732">Signal</keyword>
<protein>
    <recommendedName>
        <fullName evidence="5">SET domain-containing protein</fullName>
    </recommendedName>
</protein>
<feature type="signal peptide" evidence="1">
    <location>
        <begin position="1"/>
        <end position="23"/>
    </location>
</feature>
<dbReference type="HOGENOM" id="CLU_028281_6_1_1"/>
<dbReference type="eggNOG" id="KOG2084">
    <property type="taxonomic scope" value="Eukaryota"/>
</dbReference>
<organism evidence="2">
    <name type="scientific">Gaeumannomyces tritici (strain R3-111a-1)</name>
    <name type="common">Wheat and barley take-all root rot fungus</name>
    <name type="synonym">Gaeumannomyces graminis var. tritici</name>
    <dbReference type="NCBI Taxonomy" id="644352"/>
    <lineage>
        <taxon>Eukaryota</taxon>
        <taxon>Fungi</taxon>
        <taxon>Dikarya</taxon>
        <taxon>Ascomycota</taxon>
        <taxon>Pezizomycotina</taxon>
        <taxon>Sordariomycetes</taxon>
        <taxon>Sordariomycetidae</taxon>
        <taxon>Magnaporthales</taxon>
        <taxon>Magnaporthaceae</taxon>
        <taxon>Gaeumannomyces</taxon>
    </lineage>
</organism>
<evidence type="ECO:0000313" key="4">
    <source>
        <dbReference type="Proteomes" id="UP000006039"/>
    </source>
</evidence>
<evidence type="ECO:0008006" key="5">
    <source>
        <dbReference type="Google" id="ProtNLM"/>
    </source>
</evidence>
<accession>J3PBX2</accession>
<dbReference type="STRING" id="644352.J3PBX2"/>
<evidence type="ECO:0000313" key="3">
    <source>
        <dbReference type="EnsemblFungi" id="EJT71742"/>
    </source>
</evidence>
<sequence length="431" mass="47295">MALPSFLQASLLVLAAQLSSVAAASSHGDAGIAQEGVQVPMIPKYMENLTETATFHPEGWYTPNICEGKWCLYSSREVGNGRGLVVITSHDNFQKIRRLEVFMNKMQSTPGPGAPGVPFEAREMPSSSKSDSHAESPFELVATQPLKRGTKLMELMPVVMAHKTFLNETDRAAQDHLLEAALALLPDKTREIARAGMAKSRHPSARSSLRDALLLHPFETGTGATHWDGPGHGRHHALYPEALAARHECRANVAWHVGPNHELHLTVARRTTDPDEPLSLSFLNPTLPRVERAEAARQLWGTACSCDHCASGGDLDAVRARDGRHAELAAIEKELKDMDSARVTTGMLEHYVALLGRDNMHARMAEAYELVAYNYAYLGFEKQARKYGALAVQAAVIEQGADANDVTALRVFANSVTEHYSWQRKVKKKQG</sequence>
<dbReference type="EnsemblFungi" id="EJT71742">
    <property type="protein sequence ID" value="EJT71742"/>
    <property type="gene ID" value="GGTG_10996"/>
</dbReference>
<dbReference type="OrthoDB" id="1028014at2759"/>
<dbReference type="RefSeq" id="XP_009227139.1">
    <property type="nucleotide sequence ID" value="XM_009228875.1"/>
</dbReference>
<dbReference type="AlphaFoldDB" id="J3PBX2"/>
<dbReference type="GeneID" id="20351454"/>
<keyword evidence="4" id="KW-1185">Reference proteome</keyword>
<dbReference type="EMBL" id="GL385400">
    <property type="protein sequence ID" value="EJT71742.1"/>
    <property type="molecule type" value="Genomic_DNA"/>
</dbReference>
<reference evidence="3" key="5">
    <citation type="submission" date="2018-04" db="UniProtKB">
        <authorList>
            <consortium name="EnsemblFungi"/>
        </authorList>
    </citation>
    <scope>IDENTIFICATION</scope>
    <source>
        <strain evidence="3">R3-111a-1</strain>
    </source>
</reference>
<dbReference type="VEuPathDB" id="FungiDB:GGTG_10996"/>
<gene>
    <name evidence="3" type="primary">20351454</name>
    <name evidence="2" type="ORF">GGTG_10996</name>
</gene>
<dbReference type="PANTHER" id="PTHR47332">
    <property type="entry name" value="SET DOMAIN-CONTAINING PROTEIN 5"/>
    <property type="match status" value="1"/>
</dbReference>
<reference evidence="2" key="3">
    <citation type="submission" date="2010-09" db="EMBL/GenBank/DDBJ databases">
        <title>Annotation of Gaeumannomyces graminis var. tritici R3-111a-1.</title>
        <authorList>
            <consortium name="The Broad Institute Genome Sequencing Platform"/>
            <person name="Ma L.-J."/>
            <person name="Dead R."/>
            <person name="Young S.K."/>
            <person name="Zeng Q."/>
            <person name="Gargeya S."/>
            <person name="Fitzgerald M."/>
            <person name="Haas B."/>
            <person name="Abouelleil A."/>
            <person name="Alvarado L."/>
            <person name="Arachchi H.M."/>
            <person name="Berlin A."/>
            <person name="Brown A."/>
            <person name="Chapman S.B."/>
            <person name="Chen Z."/>
            <person name="Dunbar C."/>
            <person name="Freedman E."/>
            <person name="Gearin G."/>
            <person name="Gellesch M."/>
            <person name="Goldberg J."/>
            <person name="Griggs A."/>
            <person name="Gujja S."/>
            <person name="Heiman D."/>
            <person name="Howarth C."/>
            <person name="Larson L."/>
            <person name="Lui A."/>
            <person name="MacDonald P.J.P."/>
            <person name="Mehta T."/>
            <person name="Montmayeur A."/>
            <person name="Murphy C."/>
            <person name="Neiman D."/>
            <person name="Pearson M."/>
            <person name="Priest M."/>
            <person name="Roberts A."/>
            <person name="Saif S."/>
            <person name="Shea T."/>
            <person name="Shenoy N."/>
            <person name="Sisk P."/>
            <person name="Stolte C."/>
            <person name="Sykes S."/>
            <person name="Yandava C."/>
            <person name="Wortman J."/>
            <person name="Nusbaum C."/>
            <person name="Birren B."/>
        </authorList>
    </citation>
    <scope>NUCLEOTIDE SEQUENCE</scope>
    <source>
        <strain evidence="2">R3-111a-1</strain>
    </source>
</reference>
<evidence type="ECO:0000256" key="1">
    <source>
        <dbReference type="SAM" id="SignalP"/>
    </source>
</evidence>
<dbReference type="InterPro" id="IPR046341">
    <property type="entry name" value="SET_dom_sf"/>
</dbReference>
<name>J3PBX2_GAET3</name>